<proteinExistence type="predicted"/>
<evidence type="ECO:0000256" key="1">
    <source>
        <dbReference type="SAM" id="MobiDB-lite"/>
    </source>
</evidence>
<protein>
    <submittedName>
        <fullName evidence="2">Uncharacterized protein</fullName>
    </submittedName>
</protein>
<dbReference type="AlphaFoldDB" id="A0A1Q3AYF2"/>
<evidence type="ECO:0000313" key="3">
    <source>
        <dbReference type="Proteomes" id="UP000187406"/>
    </source>
</evidence>
<dbReference type="InParanoid" id="A0A1Q3AYF2"/>
<sequence length="127" mass="14303">MNFQMNKIECTLLELISMLRTMEANFDSERAKAPIMHHAYSSRAAPRKGSIGHSHSKGKASLKLVKMKGKGKKKKKKKAKALKASGSVDKERMKKLAKEKVCFNYGNKGYWKKDYVALLNSISTNQP</sequence>
<dbReference type="OrthoDB" id="1920930at2759"/>
<organism evidence="2 3">
    <name type="scientific">Cephalotus follicularis</name>
    <name type="common">Albany pitcher plant</name>
    <dbReference type="NCBI Taxonomy" id="3775"/>
    <lineage>
        <taxon>Eukaryota</taxon>
        <taxon>Viridiplantae</taxon>
        <taxon>Streptophyta</taxon>
        <taxon>Embryophyta</taxon>
        <taxon>Tracheophyta</taxon>
        <taxon>Spermatophyta</taxon>
        <taxon>Magnoliopsida</taxon>
        <taxon>eudicotyledons</taxon>
        <taxon>Gunneridae</taxon>
        <taxon>Pentapetalae</taxon>
        <taxon>rosids</taxon>
        <taxon>fabids</taxon>
        <taxon>Oxalidales</taxon>
        <taxon>Cephalotaceae</taxon>
        <taxon>Cephalotus</taxon>
    </lineage>
</organism>
<dbReference type="Proteomes" id="UP000187406">
    <property type="component" value="Unassembled WGS sequence"/>
</dbReference>
<gene>
    <name evidence="2" type="ORF">CFOL_v3_04315</name>
</gene>
<evidence type="ECO:0000313" key="2">
    <source>
        <dbReference type="EMBL" id="GAV60786.1"/>
    </source>
</evidence>
<accession>A0A1Q3AYF2</accession>
<feature type="compositionally biased region" description="Basic residues" evidence="1">
    <location>
        <begin position="54"/>
        <end position="81"/>
    </location>
</feature>
<comment type="caution">
    <text evidence="2">The sequence shown here is derived from an EMBL/GenBank/DDBJ whole genome shotgun (WGS) entry which is preliminary data.</text>
</comment>
<reference evidence="3" key="1">
    <citation type="submission" date="2016-04" db="EMBL/GenBank/DDBJ databases">
        <title>Cephalotus genome sequencing.</title>
        <authorList>
            <person name="Fukushima K."/>
            <person name="Hasebe M."/>
            <person name="Fang X."/>
        </authorList>
    </citation>
    <scope>NUCLEOTIDE SEQUENCE [LARGE SCALE GENOMIC DNA]</scope>
    <source>
        <strain evidence="3">cv. St1</strain>
    </source>
</reference>
<keyword evidence="3" id="KW-1185">Reference proteome</keyword>
<dbReference type="EMBL" id="BDDD01000168">
    <property type="protein sequence ID" value="GAV60786.1"/>
    <property type="molecule type" value="Genomic_DNA"/>
</dbReference>
<feature type="region of interest" description="Disordered" evidence="1">
    <location>
        <begin position="41"/>
        <end position="90"/>
    </location>
</feature>
<name>A0A1Q3AYF2_CEPFO</name>